<evidence type="ECO:0000256" key="3">
    <source>
        <dbReference type="ARBA" id="ARBA00022829"/>
    </source>
</evidence>
<dbReference type="InterPro" id="IPR005234">
    <property type="entry name" value="ScpB_csome_segregation"/>
</dbReference>
<dbReference type="SUPFAM" id="SSF46785">
    <property type="entry name" value="Winged helix' DNA-binding domain"/>
    <property type="match status" value="2"/>
</dbReference>
<dbReference type="EMBL" id="CP062796">
    <property type="protein sequence ID" value="QUL99541.1"/>
    <property type="molecule type" value="Genomic_DNA"/>
</dbReference>
<dbReference type="InterPro" id="IPR036390">
    <property type="entry name" value="WH_DNA-bd_sf"/>
</dbReference>
<evidence type="ECO:0000313" key="5">
    <source>
        <dbReference type="EMBL" id="QUL99541.1"/>
    </source>
</evidence>
<proteinExistence type="predicted"/>
<evidence type="ECO:0000256" key="2">
    <source>
        <dbReference type="ARBA" id="ARBA00022618"/>
    </source>
</evidence>
<organism evidence="5">
    <name type="scientific">Candidatus Fermentithermobacillus carboniphilus</name>
    <dbReference type="NCBI Taxonomy" id="3085328"/>
    <lineage>
        <taxon>Bacteria</taxon>
        <taxon>Bacillati</taxon>
        <taxon>Bacillota</taxon>
        <taxon>Candidatus Fermentithermobacillia</taxon>
        <taxon>Candidatus Fermentithermobacillales</taxon>
        <taxon>Candidatus Fermentithermobacillaceae</taxon>
        <taxon>Candidatus Fermentithermobacillus</taxon>
    </lineage>
</organism>
<dbReference type="GO" id="GO:0051304">
    <property type="term" value="P:chromosome separation"/>
    <property type="evidence" value="ECO:0007669"/>
    <property type="project" value="InterPro"/>
</dbReference>
<reference evidence="5" key="2">
    <citation type="journal article" date="2023" name="Biology">
        <title>Prokaryotic Life Associated with Coal-Fire Gas Vents Revealed by Metagenomics.</title>
        <authorList>
            <person name="Kadnikov V.V."/>
            <person name="Mardanov A.V."/>
            <person name="Beletsky A.V."/>
            <person name="Karnachuk O.V."/>
            <person name="Ravin N.V."/>
        </authorList>
    </citation>
    <scope>NUCLEOTIDE SEQUENCE</scope>
    <source>
        <strain evidence="5">Bu02</strain>
    </source>
</reference>
<evidence type="ECO:0000256" key="4">
    <source>
        <dbReference type="ARBA" id="ARBA00023306"/>
    </source>
</evidence>
<sequence length="166" mass="18156">MLIEAILFSSDEPVPLEKLVSALEVSPQEVLSAIAALEKEYSERAIKLERVAGGFQIVTKPEYAEVIGRVFSRKTPVSLSRGALETLAIIAYRQPVTRQDIEAIRGVNAEAAIETLLEKGLIREVGRKKTLGRPKLYGTTDEFLKKASLNSISDLPPLARPQGGQD</sequence>
<gene>
    <name evidence="5" type="primary">scpB</name>
    <name evidence="5" type="ORF">IMF26_02125</name>
</gene>
<dbReference type="InterPro" id="IPR036388">
    <property type="entry name" value="WH-like_DNA-bd_sf"/>
</dbReference>
<dbReference type="GO" id="GO:0051301">
    <property type="term" value="P:cell division"/>
    <property type="evidence" value="ECO:0007669"/>
    <property type="project" value="UniProtKB-KW"/>
</dbReference>
<dbReference type="PANTHER" id="PTHR34298">
    <property type="entry name" value="SEGREGATION AND CONDENSATION PROTEIN B"/>
    <property type="match status" value="1"/>
</dbReference>
<protein>
    <submittedName>
        <fullName evidence="5">SMC-Scp complex subunit ScpB</fullName>
    </submittedName>
</protein>
<keyword evidence="3" id="KW-0159">Chromosome partition</keyword>
<dbReference type="Pfam" id="PF04079">
    <property type="entry name" value="SMC_ScpB"/>
    <property type="match status" value="1"/>
</dbReference>
<keyword evidence="1" id="KW-0963">Cytoplasm</keyword>
<dbReference type="NCBIfam" id="TIGR00281">
    <property type="entry name" value="SMC-Scp complex subunit ScpB"/>
    <property type="match status" value="1"/>
</dbReference>
<dbReference type="PANTHER" id="PTHR34298:SF2">
    <property type="entry name" value="SEGREGATION AND CONDENSATION PROTEIN B"/>
    <property type="match status" value="1"/>
</dbReference>
<accession>A0AAT9LEU6</accession>
<keyword evidence="4" id="KW-0131">Cell cycle</keyword>
<dbReference type="PIRSF" id="PIRSF019345">
    <property type="entry name" value="ScpB"/>
    <property type="match status" value="1"/>
</dbReference>
<dbReference type="KEGG" id="fcz:IMF26_02125"/>
<name>A0AAT9LEU6_9FIRM</name>
<keyword evidence="2" id="KW-0132">Cell division</keyword>
<evidence type="ECO:0000256" key="1">
    <source>
        <dbReference type="ARBA" id="ARBA00022490"/>
    </source>
</evidence>
<dbReference type="Gene3D" id="1.10.10.10">
    <property type="entry name" value="Winged helix-like DNA-binding domain superfamily/Winged helix DNA-binding domain"/>
    <property type="match status" value="2"/>
</dbReference>
<reference evidence="5" key="1">
    <citation type="submission" date="2020-10" db="EMBL/GenBank/DDBJ databases">
        <authorList>
            <person name="Kadnikov V."/>
            <person name="Beletsky A.V."/>
            <person name="Mardanov A.V."/>
            <person name="Karnachuk O.V."/>
            <person name="Ravin N.V."/>
        </authorList>
    </citation>
    <scope>NUCLEOTIDE SEQUENCE</scope>
    <source>
        <strain evidence="5">Bu02</strain>
    </source>
</reference>
<dbReference type="AlphaFoldDB" id="A0AAT9LEU6"/>